<sequence>MVQWLSRRFLYLDEHFIRRRSLPTLNEVGLTCFRDRVYNEIKDKVRDAVIILIDKEREGEGIDRALLKNVLDIFVEIGMEYYENDFEEHILIATGQYYSRKATSWILEDSYPDYCMLKATLSSYASFEECSKKEMERLSHYLHSSSEPKLVEKVQQELLVVVAKQLLGKWNSGCLALLRDDKVWCSPFFLTVCK</sequence>
<accession>A0AAV5HNP4</accession>
<evidence type="ECO:0000256" key="1">
    <source>
        <dbReference type="ARBA" id="ARBA00006019"/>
    </source>
</evidence>
<dbReference type="FunFam" id="1.20.1310.10:FF:000001">
    <property type="entry name" value="Cullin 3"/>
    <property type="match status" value="1"/>
</dbReference>
<dbReference type="GO" id="GO:0031625">
    <property type="term" value="F:ubiquitin protein ligase binding"/>
    <property type="evidence" value="ECO:0007669"/>
    <property type="project" value="InterPro"/>
</dbReference>
<feature type="domain" description="Cullin N-terminal" evidence="2">
    <location>
        <begin position="2"/>
        <end position="180"/>
    </location>
</feature>
<keyword evidence="4" id="KW-1185">Reference proteome</keyword>
<protein>
    <recommendedName>
        <fullName evidence="2">Cullin N-terminal domain-containing protein</fullName>
    </recommendedName>
</protein>
<dbReference type="Proteomes" id="UP001054252">
    <property type="component" value="Unassembled WGS sequence"/>
</dbReference>
<dbReference type="Pfam" id="PF00888">
    <property type="entry name" value="Cullin"/>
    <property type="match status" value="1"/>
</dbReference>
<evidence type="ECO:0000313" key="4">
    <source>
        <dbReference type="Proteomes" id="UP001054252"/>
    </source>
</evidence>
<dbReference type="AlphaFoldDB" id="A0AAV5HNP4"/>
<evidence type="ECO:0000313" key="3">
    <source>
        <dbReference type="EMBL" id="GKU86769.1"/>
    </source>
</evidence>
<dbReference type="InterPro" id="IPR001373">
    <property type="entry name" value="Cullin_N"/>
</dbReference>
<dbReference type="InterPro" id="IPR016159">
    <property type="entry name" value="Cullin_repeat-like_dom_sf"/>
</dbReference>
<comment type="caution">
    <text evidence="3">The sequence shown here is derived from an EMBL/GenBank/DDBJ whole genome shotgun (WGS) entry which is preliminary data.</text>
</comment>
<evidence type="ECO:0000259" key="2">
    <source>
        <dbReference type="Pfam" id="PF00888"/>
    </source>
</evidence>
<proteinExistence type="inferred from homology"/>
<dbReference type="Gene3D" id="1.20.1310.10">
    <property type="entry name" value="Cullin Repeats"/>
    <property type="match status" value="2"/>
</dbReference>
<dbReference type="GO" id="GO:0006511">
    <property type="term" value="P:ubiquitin-dependent protein catabolic process"/>
    <property type="evidence" value="ECO:0007669"/>
    <property type="project" value="InterPro"/>
</dbReference>
<dbReference type="InterPro" id="IPR045093">
    <property type="entry name" value="Cullin"/>
</dbReference>
<comment type="similarity">
    <text evidence="1">Belongs to the cullin family.</text>
</comment>
<dbReference type="PANTHER" id="PTHR11932">
    <property type="entry name" value="CULLIN"/>
    <property type="match status" value="1"/>
</dbReference>
<dbReference type="SUPFAM" id="SSF74788">
    <property type="entry name" value="Cullin repeat-like"/>
    <property type="match status" value="1"/>
</dbReference>
<reference evidence="3 4" key="1">
    <citation type="journal article" date="2021" name="Commun. Biol.">
        <title>The genome of Shorea leprosula (Dipterocarpaceae) highlights the ecological relevance of drought in aseasonal tropical rainforests.</title>
        <authorList>
            <person name="Ng K.K.S."/>
            <person name="Kobayashi M.J."/>
            <person name="Fawcett J.A."/>
            <person name="Hatakeyama M."/>
            <person name="Paape T."/>
            <person name="Ng C.H."/>
            <person name="Ang C.C."/>
            <person name="Tnah L.H."/>
            <person name="Lee C.T."/>
            <person name="Nishiyama T."/>
            <person name="Sese J."/>
            <person name="O'Brien M.J."/>
            <person name="Copetti D."/>
            <person name="Mohd Noor M.I."/>
            <person name="Ong R.C."/>
            <person name="Putra M."/>
            <person name="Sireger I.Z."/>
            <person name="Indrioko S."/>
            <person name="Kosugi Y."/>
            <person name="Izuno A."/>
            <person name="Isagi Y."/>
            <person name="Lee S.L."/>
            <person name="Shimizu K.K."/>
        </authorList>
    </citation>
    <scope>NUCLEOTIDE SEQUENCE [LARGE SCALE GENOMIC DNA]</scope>
    <source>
        <strain evidence="3">214</strain>
    </source>
</reference>
<organism evidence="3 4">
    <name type="scientific">Rubroshorea leprosula</name>
    <dbReference type="NCBI Taxonomy" id="152421"/>
    <lineage>
        <taxon>Eukaryota</taxon>
        <taxon>Viridiplantae</taxon>
        <taxon>Streptophyta</taxon>
        <taxon>Embryophyta</taxon>
        <taxon>Tracheophyta</taxon>
        <taxon>Spermatophyta</taxon>
        <taxon>Magnoliopsida</taxon>
        <taxon>eudicotyledons</taxon>
        <taxon>Gunneridae</taxon>
        <taxon>Pentapetalae</taxon>
        <taxon>rosids</taxon>
        <taxon>malvids</taxon>
        <taxon>Malvales</taxon>
        <taxon>Dipterocarpaceae</taxon>
        <taxon>Rubroshorea</taxon>
    </lineage>
</organism>
<name>A0AAV5HNP4_9ROSI</name>
<gene>
    <name evidence="3" type="ORF">SLEP1_g1249</name>
</gene>
<dbReference type="EMBL" id="BPVZ01000001">
    <property type="protein sequence ID" value="GKU86769.1"/>
    <property type="molecule type" value="Genomic_DNA"/>
</dbReference>